<evidence type="ECO:0000313" key="2">
    <source>
        <dbReference type="EMBL" id="SFW56580.1"/>
    </source>
</evidence>
<name>A0A1K1QA23_9FLAO</name>
<dbReference type="SUPFAM" id="SSF53756">
    <property type="entry name" value="UDP-Glycosyltransferase/glycogen phosphorylase"/>
    <property type="match status" value="1"/>
</dbReference>
<dbReference type="InterPro" id="IPR007235">
    <property type="entry name" value="Glyco_trans_28_C"/>
</dbReference>
<gene>
    <name evidence="2" type="ORF">SAMN02927921_02360</name>
</gene>
<proteinExistence type="predicted"/>
<evidence type="ECO:0000313" key="3">
    <source>
        <dbReference type="Proteomes" id="UP000182248"/>
    </source>
</evidence>
<dbReference type="STRING" id="1150368.SAMN02927921_02360"/>
<keyword evidence="3" id="KW-1185">Reference proteome</keyword>
<dbReference type="Pfam" id="PF04101">
    <property type="entry name" value="Glyco_tran_28_C"/>
    <property type="match status" value="1"/>
</dbReference>
<evidence type="ECO:0000259" key="1">
    <source>
        <dbReference type="Pfam" id="PF04101"/>
    </source>
</evidence>
<dbReference type="Proteomes" id="UP000182248">
    <property type="component" value="Unassembled WGS sequence"/>
</dbReference>
<dbReference type="EMBL" id="FPJE01000012">
    <property type="protein sequence ID" value="SFW56580.1"/>
    <property type="molecule type" value="Genomic_DNA"/>
</dbReference>
<dbReference type="AlphaFoldDB" id="A0A1K1QA23"/>
<accession>A0A1K1QA23</accession>
<sequence length="366" mass="41911">MGNPYFVIMNNRILVAPLNWGLGHATRCIPIIRALLKNGFCPVIASDGIALELLRKEFPELENLYLPSYQIEYAKEGKFFKLKMIRDSPKMVKAIAKEKKLVKKIIRERNISGIISDNRLGVYHKHVPSVFITHQLNVLTGSTSWLSSSVHRKFIRKFDQCWVPDAEGKPNLSGKLGHLKNNSLPVRYIGPLSRLEKKETELRYDLAIILSGPEPQRTLLENKLIREITGFRGSILFVRGEIEATQHVEKKDNLTVYNFMRSDELGHALNQSAMVLSRSGYTTIMDLAKLGKKAFFIPTPGQYEQEYLARRLDKKGMVPHATQKKFGIHMLTDIEKYKGLPYWSPHETDFTNLFDIFLSPTENKVL</sequence>
<dbReference type="GO" id="GO:0016758">
    <property type="term" value="F:hexosyltransferase activity"/>
    <property type="evidence" value="ECO:0007669"/>
    <property type="project" value="InterPro"/>
</dbReference>
<reference evidence="2 3" key="1">
    <citation type="submission" date="2016-11" db="EMBL/GenBank/DDBJ databases">
        <authorList>
            <person name="Jaros S."/>
            <person name="Januszkiewicz K."/>
            <person name="Wedrychowicz H."/>
        </authorList>
    </citation>
    <scope>NUCLEOTIDE SEQUENCE [LARGE SCALE GENOMIC DNA]</scope>
    <source>
        <strain evidence="2 3">CGMCC 1.12145</strain>
    </source>
</reference>
<dbReference type="Gene3D" id="3.40.50.2000">
    <property type="entry name" value="Glycogen Phosphorylase B"/>
    <property type="match status" value="1"/>
</dbReference>
<organism evidence="2 3">
    <name type="scientific">Sinomicrobium oceani</name>
    <dbReference type="NCBI Taxonomy" id="1150368"/>
    <lineage>
        <taxon>Bacteria</taxon>
        <taxon>Pseudomonadati</taxon>
        <taxon>Bacteroidota</taxon>
        <taxon>Flavobacteriia</taxon>
        <taxon>Flavobacteriales</taxon>
        <taxon>Flavobacteriaceae</taxon>
        <taxon>Sinomicrobium</taxon>
    </lineage>
</organism>
<feature type="domain" description="Glycosyl transferase family 28 C-terminal" evidence="1">
    <location>
        <begin position="246"/>
        <end position="324"/>
    </location>
</feature>
<protein>
    <recommendedName>
        <fullName evidence="1">Glycosyl transferase family 28 C-terminal domain-containing protein</fullName>
    </recommendedName>
</protein>